<name>A0A6J1T429_FRAOC</name>
<keyword evidence="6" id="KW-1185">Reference proteome</keyword>
<dbReference type="GO" id="GO:0061630">
    <property type="term" value="F:ubiquitin protein ligase activity"/>
    <property type="evidence" value="ECO:0007669"/>
    <property type="project" value="TreeGrafter"/>
</dbReference>
<dbReference type="InterPro" id="IPR017907">
    <property type="entry name" value="Znf_RING_CS"/>
</dbReference>
<dbReference type="PROSITE" id="PS00518">
    <property type="entry name" value="ZF_RING_1"/>
    <property type="match status" value="1"/>
</dbReference>
<dbReference type="Gene3D" id="3.30.40.10">
    <property type="entry name" value="Zinc/RING finger domain, C3HC4 (zinc finger)"/>
    <property type="match status" value="1"/>
</dbReference>
<keyword evidence="2 4" id="KW-0863">Zinc-finger</keyword>
<evidence type="ECO:0000259" key="5">
    <source>
        <dbReference type="PROSITE" id="PS50089"/>
    </source>
</evidence>
<accession>A0A6J1T429</accession>
<evidence type="ECO:0000256" key="4">
    <source>
        <dbReference type="PROSITE-ProRule" id="PRU00175"/>
    </source>
</evidence>
<dbReference type="Proteomes" id="UP000504606">
    <property type="component" value="Unplaced"/>
</dbReference>
<dbReference type="KEGG" id="foc:113211297"/>
<dbReference type="GeneID" id="113211297"/>
<protein>
    <submittedName>
        <fullName evidence="7">Uncharacterized protein LOC113211297</fullName>
    </submittedName>
</protein>
<dbReference type="GO" id="GO:0016567">
    <property type="term" value="P:protein ubiquitination"/>
    <property type="evidence" value="ECO:0007669"/>
    <property type="project" value="TreeGrafter"/>
</dbReference>
<dbReference type="InterPro" id="IPR001841">
    <property type="entry name" value="Znf_RING"/>
</dbReference>
<gene>
    <name evidence="7" type="primary">LOC113211297</name>
</gene>
<reference evidence="7" key="1">
    <citation type="submission" date="2025-08" db="UniProtKB">
        <authorList>
            <consortium name="RefSeq"/>
        </authorList>
    </citation>
    <scope>IDENTIFICATION</scope>
    <source>
        <tissue evidence="7">Whole organism</tissue>
    </source>
</reference>
<dbReference type="Pfam" id="PF14634">
    <property type="entry name" value="zf-RING_5"/>
    <property type="match status" value="1"/>
</dbReference>
<evidence type="ECO:0000256" key="3">
    <source>
        <dbReference type="ARBA" id="ARBA00022833"/>
    </source>
</evidence>
<dbReference type="SMART" id="SM00184">
    <property type="entry name" value="RING"/>
    <property type="match status" value="1"/>
</dbReference>
<evidence type="ECO:0000256" key="2">
    <source>
        <dbReference type="ARBA" id="ARBA00022771"/>
    </source>
</evidence>
<evidence type="ECO:0000256" key="1">
    <source>
        <dbReference type="ARBA" id="ARBA00022723"/>
    </source>
</evidence>
<dbReference type="OrthoDB" id="784962at2759"/>
<sequence>MELQCEICFNHFDVESHRPKGLPCGHTICKDCVMNPELGRKCPTCRKDLPGEPDDIPDNILAIQLIENGGAPPCKRLKREDTEVQQLQRGVDAGKKVVEALRLAVPKAVEALNRQLDTSVAHLRELEEALEQRVQRDAAGGDGGPTPEQLKLAVQLEDSLCLLTANKCSVVVGESGSSWKATMQLGESDDFLRLLLLQLLADGQLAKVDSTPVPSACAYVGPPMISILTINLTDLTGGDLNVNEIIRDKGRIDNIRCIKDLKGEGSDKLLRVVASHPLHVEELGFLGKVDPKVMYEVQKMSSLKRLEVKCIPECDDYPDLPLQLEELAINSPSEQQVDCVMRMPALHSLSIWNYMGENLTFPHSEYATLRWLRVAVNNYHKPTMLSLIRAHASSLQELQVYCTIDDDEEDGCFYFPDLGRELSACGLLHLRRLVLVRQNNDLCTNIAGCVMQRQNVRASMPAFVEVVCDECCTTSVVW</sequence>
<feature type="domain" description="RING-type" evidence="5">
    <location>
        <begin position="5"/>
        <end position="46"/>
    </location>
</feature>
<evidence type="ECO:0000313" key="6">
    <source>
        <dbReference type="Proteomes" id="UP000504606"/>
    </source>
</evidence>
<dbReference type="PROSITE" id="PS50089">
    <property type="entry name" value="ZF_RING_2"/>
    <property type="match status" value="1"/>
</dbReference>
<dbReference type="InterPro" id="IPR051435">
    <property type="entry name" value="RING_finger_E3_ubiq-ligases"/>
</dbReference>
<organism evidence="6 7">
    <name type="scientific">Frankliniella occidentalis</name>
    <name type="common">Western flower thrips</name>
    <name type="synonym">Euthrips occidentalis</name>
    <dbReference type="NCBI Taxonomy" id="133901"/>
    <lineage>
        <taxon>Eukaryota</taxon>
        <taxon>Metazoa</taxon>
        <taxon>Ecdysozoa</taxon>
        <taxon>Arthropoda</taxon>
        <taxon>Hexapoda</taxon>
        <taxon>Insecta</taxon>
        <taxon>Pterygota</taxon>
        <taxon>Neoptera</taxon>
        <taxon>Paraneoptera</taxon>
        <taxon>Thysanoptera</taxon>
        <taxon>Terebrantia</taxon>
        <taxon>Thripoidea</taxon>
        <taxon>Thripidae</taxon>
        <taxon>Frankliniella</taxon>
    </lineage>
</organism>
<keyword evidence="3" id="KW-0862">Zinc</keyword>
<dbReference type="GO" id="GO:0008270">
    <property type="term" value="F:zinc ion binding"/>
    <property type="evidence" value="ECO:0007669"/>
    <property type="project" value="UniProtKB-KW"/>
</dbReference>
<dbReference type="AlphaFoldDB" id="A0A6J1T429"/>
<dbReference type="InterPro" id="IPR013083">
    <property type="entry name" value="Znf_RING/FYVE/PHD"/>
</dbReference>
<dbReference type="RefSeq" id="XP_026285406.1">
    <property type="nucleotide sequence ID" value="XM_026429621.2"/>
</dbReference>
<dbReference type="PANTHER" id="PTHR22791:SF6">
    <property type="entry name" value="RING-TYPE DOMAIN-CONTAINING PROTEIN"/>
    <property type="match status" value="1"/>
</dbReference>
<keyword evidence="1" id="KW-0479">Metal-binding</keyword>
<evidence type="ECO:0000313" key="7">
    <source>
        <dbReference type="RefSeq" id="XP_026285406.1"/>
    </source>
</evidence>
<proteinExistence type="predicted"/>
<dbReference type="PANTHER" id="PTHR22791">
    <property type="entry name" value="RING-TYPE DOMAIN-CONTAINING PROTEIN"/>
    <property type="match status" value="1"/>
</dbReference>
<dbReference type="SUPFAM" id="SSF57850">
    <property type="entry name" value="RING/U-box"/>
    <property type="match status" value="1"/>
</dbReference>